<dbReference type="InterPro" id="IPR002885">
    <property type="entry name" value="PPR_rpt"/>
</dbReference>
<evidence type="ECO:0000256" key="1">
    <source>
        <dbReference type="ARBA" id="ARBA00007626"/>
    </source>
</evidence>
<dbReference type="PANTHER" id="PTHR47941">
    <property type="entry name" value="PENTATRICOPEPTIDE REPEAT-CONTAINING PROTEIN 3, MITOCHONDRIAL"/>
    <property type="match status" value="1"/>
</dbReference>
<organism evidence="4 5">
    <name type="scientific">Pyrus ussuriensis x Pyrus communis</name>
    <dbReference type="NCBI Taxonomy" id="2448454"/>
    <lineage>
        <taxon>Eukaryota</taxon>
        <taxon>Viridiplantae</taxon>
        <taxon>Streptophyta</taxon>
        <taxon>Embryophyta</taxon>
        <taxon>Tracheophyta</taxon>
        <taxon>Spermatophyta</taxon>
        <taxon>Magnoliopsida</taxon>
        <taxon>eudicotyledons</taxon>
        <taxon>Gunneridae</taxon>
        <taxon>Pentapetalae</taxon>
        <taxon>rosids</taxon>
        <taxon>fabids</taxon>
        <taxon>Rosales</taxon>
        <taxon>Rosaceae</taxon>
        <taxon>Amygdaloideae</taxon>
        <taxon>Maleae</taxon>
        <taxon>Pyrus</taxon>
    </lineage>
</organism>
<evidence type="ECO:0000256" key="3">
    <source>
        <dbReference type="PROSITE-ProRule" id="PRU00708"/>
    </source>
</evidence>
<keyword evidence="5" id="KW-1185">Reference proteome</keyword>
<gene>
    <name evidence="4" type="ORF">D8674_006445</name>
</gene>
<comment type="similarity">
    <text evidence="1">Belongs to the PPR family. P subfamily.</text>
</comment>
<reference evidence="4 5" key="3">
    <citation type="submission" date="2019-11" db="EMBL/GenBank/DDBJ databases">
        <title>A de novo genome assembly of a pear dwarfing rootstock.</title>
        <authorList>
            <person name="Wang F."/>
            <person name="Wang J."/>
            <person name="Li S."/>
            <person name="Zhang Y."/>
            <person name="Fang M."/>
            <person name="Ma L."/>
            <person name="Zhao Y."/>
            <person name="Jiang S."/>
        </authorList>
    </citation>
    <scope>NUCLEOTIDE SEQUENCE [LARGE SCALE GENOMIC DNA]</scope>
    <source>
        <strain evidence="4">S2</strain>
        <tissue evidence="4">Leaf</tissue>
    </source>
</reference>
<keyword evidence="2" id="KW-0677">Repeat</keyword>
<dbReference type="InterPro" id="IPR011990">
    <property type="entry name" value="TPR-like_helical_dom_sf"/>
</dbReference>
<feature type="repeat" description="PPR" evidence="3">
    <location>
        <begin position="44"/>
        <end position="78"/>
    </location>
</feature>
<feature type="repeat" description="PPR" evidence="3">
    <location>
        <begin position="115"/>
        <end position="149"/>
    </location>
</feature>
<proteinExistence type="inferred from homology"/>
<dbReference type="Pfam" id="PF12854">
    <property type="entry name" value="PPR_1"/>
    <property type="match status" value="1"/>
</dbReference>
<sequence length="245" mass="27706">MLQRHPLPSVVLFNQILTQLAELKHYSAVISLNNQMVVSRIRPNVYTLNIIMNCFCHLRKMGFGFSILGKFFRLGFEPIIATFNTLINGFIREHKEVDAAALFNKMMEGGICKPDVVTFNVLARGYCLKGNNTVAIQLLKKMEEGDYRTDVVVYDTIIDSLCKDTLVGIAPNVITYTSLIHGFCKVGNWKEATRLLNEMVCPELKKLNIREMEEKGCPSDGCTYNKIIQGFINNNETSTAVRLIE</sequence>
<dbReference type="Proteomes" id="UP000327157">
    <property type="component" value="Chromosome 11"/>
</dbReference>
<evidence type="ECO:0000256" key="2">
    <source>
        <dbReference type="ARBA" id="ARBA00022737"/>
    </source>
</evidence>
<dbReference type="Gene3D" id="1.25.40.10">
    <property type="entry name" value="Tetratricopeptide repeat domain"/>
    <property type="match status" value="3"/>
</dbReference>
<comment type="caution">
    <text evidence="4">The sequence shown here is derived from an EMBL/GenBank/DDBJ whole genome shotgun (WGS) entry which is preliminary data.</text>
</comment>
<feature type="repeat" description="PPR" evidence="3">
    <location>
        <begin position="172"/>
        <end position="206"/>
    </location>
</feature>
<name>A0A5N5FUA3_9ROSA</name>
<evidence type="ECO:0000313" key="5">
    <source>
        <dbReference type="Proteomes" id="UP000327157"/>
    </source>
</evidence>
<dbReference type="NCBIfam" id="TIGR00756">
    <property type="entry name" value="PPR"/>
    <property type="match status" value="2"/>
</dbReference>
<dbReference type="AlphaFoldDB" id="A0A5N5FUA3"/>
<dbReference type="EMBL" id="SMOL01000559">
    <property type="protein sequence ID" value="KAB2606728.1"/>
    <property type="molecule type" value="Genomic_DNA"/>
</dbReference>
<accession>A0A5N5FUA3</accession>
<dbReference type="Pfam" id="PF13041">
    <property type="entry name" value="PPR_2"/>
    <property type="match status" value="2"/>
</dbReference>
<evidence type="ECO:0000313" key="4">
    <source>
        <dbReference type="EMBL" id="KAB2606728.1"/>
    </source>
</evidence>
<reference evidence="4 5" key="1">
    <citation type="submission" date="2019-09" db="EMBL/GenBank/DDBJ databases">
        <authorList>
            <person name="Ou C."/>
        </authorList>
    </citation>
    <scope>NUCLEOTIDE SEQUENCE [LARGE SCALE GENOMIC DNA]</scope>
    <source>
        <strain evidence="4">S2</strain>
        <tissue evidence="4">Leaf</tissue>
    </source>
</reference>
<feature type="repeat" description="PPR" evidence="3">
    <location>
        <begin position="79"/>
        <end position="113"/>
    </location>
</feature>
<dbReference type="OrthoDB" id="1157359at2759"/>
<protein>
    <submittedName>
        <fullName evidence="4">Pentatricopeptide repeat-containing protein</fullName>
    </submittedName>
</protein>
<dbReference type="PROSITE" id="PS51375">
    <property type="entry name" value="PPR"/>
    <property type="match status" value="4"/>
</dbReference>
<reference evidence="5" key="2">
    <citation type="submission" date="2019-10" db="EMBL/GenBank/DDBJ databases">
        <title>A de novo genome assembly of a pear dwarfing rootstock.</title>
        <authorList>
            <person name="Wang F."/>
            <person name="Wang J."/>
            <person name="Li S."/>
            <person name="Zhang Y."/>
            <person name="Fang M."/>
            <person name="Ma L."/>
            <person name="Zhao Y."/>
            <person name="Jiang S."/>
        </authorList>
    </citation>
    <scope>NUCLEOTIDE SEQUENCE [LARGE SCALE GENOMIC DNA]</scope>
</reference>